<accession>A0AC59YCB8</accession>
<reference evidence="1" key="1">
    <citation type="submission" date="2023-05" db="EMBL/GenBank/DDBJ databases">
        <authorList>
            <consortium name="ELIXIR-Norway"/>
        </authorList>
    </citation>
    <scope>NUCLEOTIDE SEQUENCE</scope>
</reference>
<reference evidence="1" key="2">
    <citation type="submission" date="2025-03" db="EMBL/GenBank/DDBJ databases">
        <authorList>
            <consortium name="ELIXIR-Norway"/>
            <consortium name="Elixir Norway"/>
        </authorList>
    </citation>
    <scope>NUCLEOTIDE SEQUENCE</scope>
</reference>
<evidence type="ECO:0000313" key="2">
    <source>
        <dbReference type="Proteomes" id="UP001162501"/>
    </source>
</evidence>
<proteinExistence type="predicted"/>
<evidence type="ECO:0000313" key="1">
    <source>
        <dbReference type="EMBL" id="CAM9568845.1"/>
    </source>
</evidence>
<dbReference type="EMBL" id="OX596096">
    <property type="protein sequence ID" value="CAM9568845.1"/>
    <property type="molecule type" value="Genomic_DNA"/>
</dbReference>
<sequence length="72" mass="7749">MEEEFSTLESIPESGRAAIGLRNRKRRRRACGWGGREAGREAGAGRRVGGGCAEQAALGRLGEVRGVREHEA</sequence>
<gene>
    <name evidence="1" type="ORF">MRATA1EN22A_LOCUS4373</name>
</gene>
<organism evidence="1 2">
    <name type="scientific">Rangifer tarandus platyrhynchus</name>
    <name type="common">Svalbard reindeer</name>
    <dbReference type="NCBI Taxonomy" id="3082113"/>
    <lineage>
        <taxon>Eukaryota</taxon>
        <taxon>Metazoa</taxon>
        <taxon>Chordata</taxon>
        <taxon>Craniata</taxon>
        <taxon>Vertebrata</taxon>
        <taxon>Euteleostomi</taxon>
        <taxon>Mammalia</taxon>
        <taxon>Eutheria</taxon>
        <taxon>Laurasiatheria</taxon>
        <taxon>Artiodactyla</taxon>
        <taxon>Ruminantia</taxon>
        <taxon>Pecora</taxon>
        <taxon>Cervidae</taxon>
        <taxon>Odocoileinae</taxon>
        <taxon>Rangifer</taxon>
    </lineage>
</organism>
<dbReference type="Proteomes" id="UP001162501">
    <property type="component" value="Chromosome 12"/>
</dbReference>
<name>A0AC59YCB8_RANTA</name>
<protein>
    <submittedName>
        <fullName evidence="1">Uncharacterized protein</fullName>
    </submittedName>
</protein>